<evidence type="ECO:0000313" key="3">
    <source>
        <dbReference type="EMBL" id="KAJ8880322.1"/>
    </source>
</evidence>
<feature type="domain" description="Fibronectin type-III" evidence="2">
    <location>
        <begin position="201"/>
        <end position="297"/>
    </location>
</feature>
<dbReference type="PROSITE" id="PS50853">
    <property type="entry name" value="FN3"/>
    <property type="match status" value="2"/>
</dbReference>
<dbReference type="PANTHER" id="PTHR46708">
    <property type="entry name" value="TENASCIN"/>
    <property type="match status" value="1"/>
</dbReference>
<evidence type="ECO:0000259" key="2">
    <source>
        <dbReference type="PROSITE" id="PS50853"/>
    </source>
</evidence>
<dbReference type="Gene3D" id="2.60.40.10">
    <property type="entry name" value="Immunoglobulins"/>
    <property type="match status" value="2"/>
</dbReference>
<dbReference type="InterPro" id="IPR036116">
    <property type="entry name" value="FN3_sf"/>
</dbReference>
<organism evidence="3 4">
    <name type="scientific">Dryococelus australis</name>
    <dbReference type="NCBI Taxonomy" id="614101"/>
    <lineage>
        <taxon>Eukaryota</taxon>
        <taxon>Metazoa</taxon>
        <taxon>Ecdysozoa</taxon>
        <taxon>Arthropoda</taxon>
        <taxon>Hexapoda</taxon>
        <taxon>Insecta</taxon>
        <taxon>Pterygota</taxon>
        <taxon>Neoptera</taxon>
        <taxon>Polyneoptera</taxon>
        <taxon>Phasmatodea</taxon>
        <taxon>Verophasmatodea</taxon>
        <taxon>Anareolatae</taxon>
        <taxon>Phasmatidae</taxon>
        <taxon>Eurycanthinae</taxon>
        <taxon>Dryococelus</taxon>
    </lineage>
</organism>
<evidence type="ECO:0000256" key="1">
    <source>
        <dbReference type="ARBA" id="ARBA00022737"/>
    </source>
</evidence>
<dbReference type="PANTHER" id="PTHR46708:SF2">
    <property type="entry name" value="FIBRONECTIN TYPE-III DOMAIN-CONTAINING PROTEIN"/>
    <property type="match status" value="1"/>
</dbReference>
<sequence>MPNITVKVHKDTAHVTWRAPNALSMTCAASYLVKRCQINRFNYSEDCETVWSETLPLNATEATVAGLGGCIENHIVVNLVGNNGHFSSGEAVVLDQDAGQYELLITSRDQIPVPSDATVSDVTSSEMTLKYYKDNKDCVRALRACWLTEGEDENCWFDISVYSTTLMDLDLKPCSKYSVNFTALGFNGKFSENFTTSFLTGPRDVRHKVVELSPHSALLSWEPAPSTLQCGVDFNITWTRYGTSERLQSAVLPVNSTAYNVTGLSSCTEYVVSFATDGDNGTTSAETRSVFLTPLADVGPITNFDFLYIDDFVSLAISFPNNSLQCINTYVTCWHETGESLGQQDCEEGAISWASGVLKACVNYAFDVTATTNDNRTISGSTTFTPGPVKVANLTVNENAVERTVNLSWTNPPTNHLCVEYIQVTKTRVEDSKTEQERIANDTTSVLLRNLAPCTTYLFEVEPVLSGVDSGSNHLSRYTTSCSVINILRKKVLLHWDLRDAVSLTIQGKGKGENLQYVPDFMTQTYDYEKQNMICGNV</sequence>
<keyword evidence="4" id="KW-1185">Reference proteome</keyword>
<dbReference type="InterPro" id="IPR050991">
    <property type="entry name" value="ECM_Regulatory_Proteins"/>
</dbReference>
<keyword evidence="1" id="KW-0677">Repeat</keyword>
<accession>A0ABQ9H7N7</accession>
<dbReference type="InterPro" id="IPR013783">
    <property type="entry name" value="Ig-like_fold"/>
</dbReference>
<name>A0ABQ9H7N7_9NEOP</name>
<dbReference type="CDD" id="cd00063">
    <property type="entry name" value="FN3"/>
    <property type="match status" value="2"/>
</dbReference>
<dbReference type="Proteomes" id="UP001159363">
    <property type="component" value="Chromosome 5"/>
</dbReference>
<dbReference type="SMART" id="SM00060">
    <property type="entry name" value="FN3"/>
    <property type="match status" value="2"/>
</dbReference>
<proteinExistence type="predicted"/>
<gene>
    <name evidence="3" type="ORF">PR048_016789</name>
</gene>
<protein>
    <recommendedName>
        <fullName evidence="2">Fibronectin type-III domain-containing protein</fullName>
    </recommendedName>
</protein>
<dbReference type="EMBL" id="JARBHB010000006">
    <property type="protein sequence ID" value="KAJ8880322.1"/>
    <property type="molecule type" value="Genomic_DNA"/>
</dbReference>
<dbReference type="SUPFAM" id="SSF49265">
    <property type="entry name" value="Fibronectin type III"/>
    <property type="match status" value="2"/>
</dbReference>
<reference evidence="3 4" key="1">
    <citation type="submission" date="2023-02" db="EMBL/GenBank/DDBJ databases">
        <title>LHISI_Scaffold_Assembly.</title>
        <authorList>
            <person name="Stuart O.P."/>
            <person name="Cleave R."/>
            <person name="Magrath M.J.L."/>
            <person name="Mikheyev A.S."/>
        </authorList>
    </citation>
    <scope>NUCLEOTIDE SEQUENCE [LARGE SCALE GENOMIC DNA]</scope>
    <source>
        <strain evidence="3">Daus_M_001</strain>
        <tissue evidence="3">Leg muscle</tissue>
    </source>
</reference>
<dbReference type="InterPro" id="IPR003961">
    <property type="entry name" value="FN3_dom"/>
</dbReference>
<comment type="caution">
    <text evidence="3">The sequence shown here is derived from an EMBL/GenBank/DDBJ whole genome shotgun (WGS) entry which is preliminary data.</text>
</comment>
<evidence type="ECO:0000313" key="4">
    <source>
        <dbReference type="Proteomes" id="UP001159363"/>
    </source>
</evidence>
<feature type="domain" description="Fibronectin type-III" evidence="2">
    <location>
        <begin position="385"/>
        <end position="483"/>
    </location>
</feature>